<sequence>MSIGSSGRIVIEVDPEVKRELYAALVRDGSTLKEWFLKNAQVYLSGDKAEDPCVSLTEVTAPPKSHTTDTPTHMGSKDSLANSEKK</sequence>
<evidence type="ECO:0000313" key="2">
    <source>
        <dbReference type="EMBL" id="MCG9025464.1"/>
    </source>
</evidence>
<proteinExistence type="predicted"/>
<evidence type="ECO:0000313" key="3">
    <source>
        <dbReference type="Proteomes" id="UP001200247"/>
    </source>
</evidence>
<dbReference type="Proteomes" id="UP001200247">
    <property type="component" value="Unassembled WGS sequence"/>
</dbReference>
<dbReference type="AlphaFoldDB" id="A0ABD4SPM3"/>
<accession>A0ABD4SPM3</accession>
<dbReference type="EMBL" id="JAJAXM010000007">
    <property type="protein sequence ID" value="MCG9025464.1"/>
    <property type="molecule type" value="Genomic_DNA"/>
</dbReference>
<name>A0ABD4SPM3_9NEIS</name>
<feature type="compositionally biased region" description="Polar residues" evidence="1">
    <location>
        <begin position="68"/>
        <end position="86"/>
    </location>
</feature>
<comment type="caution">
    <text evidence="2">The sequence shown here is derived from an EMBL/GenBank/DDBJ whole genome shotgun (WGS) entry which is preliminary data.</text>
</comment>
<organism evidence="2 3">
    <name type="scientific">Laribacter hongkongensis</name>
    <dbReference type="NCBI Taxonomy" id="168471"/>
    <lineage>
        <taxon>Bacteria</taxon>
        <taxon>Pseudomonadati</taxon>
        <taxon>Pseudomonadota</taxon>
        <taxon>Betaproteobacteria</taxon>
        <taxon>Neisseriales</taxon>
        <taxon>Aquaspirillaceae</taxon>
        <taxon>Laribacter</taxon>
    </lineage>
</organism>
<protein>
    <submittedName>
        <fullName evidence="2">Uncharacterized protein</fullName>
    </submittedName>
</protein>
<gene>
    <name evidence="2" type="ORF">LH440_06025</name>
</gene>
<feature type="region of interest" description="Disordered" evidence="1">
    <location>
        <begin position="59"/>
        <end position="86"/>
    </location>
</feature>
<reference evidence="2 3" key="1">
    <citation type="submission" date="2021-10" db="EMBL/GenBank/DDBJ databases">
        <title>Whole-genome sequencing analysis of Laribacter hongkongensis: virulence gene profiles, carbohydrate-active enzyme prediction, and antimicrobial resistance characterization.</title>
        <authorList>
            <person name="Yuan P."/>
            <person name="Zhan Y."/>
            <person name="Chen D."/>
        </authorList>
    </citation>
    <scope>NUCLEOTIDE SEQUENCE [LARGE SCALE GENOMIC DNA]</scope>
    <source>
        <strain evidence="2 3">W67</strain>
    </source>
</reference>
<dbReference type="RefSeq" id="WP_239893771.1">
    <property type="nucleotide sequence ID" value="NZ_JAJAXM010000007.1"/>
</dbReference>
<evidence type="ECO:0000256" key="1">
    <source>
        <dbReference type="SAM" id="MobiDB-lite"/>
    </source>
</evidence>